<dbReference type="RefSeq" id="WP_310457782.1">
    <property type="nucleotide sequence ID" value="NZ_JAVKPH010000014.1"/>
</dbReference>
<keyword evidence="2" id="KW-1185">Reference proteome</keyword>
<dbReference type="SUPFAM" id="SSF52172">
    <property type="entry name" value="CheY-like"/>
    <property type="match status" value="1"/>
</dbReference>
<dbReference type="GO" id="GO:0016301">
    <property type="term" value="F:kinase activity"/>
    <property type="evidence" value="ECO:0007669"/>
    <property type="project" value="UniProtKB-KW"/>
</dbReference>
<evidence type="ECO:0000313" key="2">
    <source>
        <dbReference type="Proteomes" id="UP001247754"/>
    </source>
</evidence>
<proteinExistence type="predicted"/>
<keyword evidence="1" id="KW-0418">Kinase</keyword>
<dbReference type="EMBL" id="JAVKPH010000014">
    <property type="protein sequence ID" value="MDR5653543.1"/>
    <property type="molecule type" value="Genomic_DNA"/>
</dbReference>
<protein>
    <submittedName>
        <fullName evidence="1">Histidine kinase</fullName>
    </submittedName>
</protein>
<comment type="caution">
    <text evidence="1">The sequence shown here is derived from an EMBL/GenBank/DDBJ whole genome shotgun (WGS) entry which is preliminary data.</text>
</comment>
<evidence type="ECO:0000313" key="1">
    <source>
        <dbReference type="EMBL" id="MDR5653543.1"/>
    </source>
</evidence>
<keyword evidence="1" id="KW-0808">Transferase</keyword>
<organism evidence="1 2">
    <name type="scientific">Ruixingdingia sedimenti</name>
    <dbReference type="NCBI Taxonomy" id="3073604"/>
    <lineage>
        <taxon>Bacteria</taxon>
        <taxon>Pseudomonadati</taxon>
        <taxon>Pseudomonadota</taxon>
        <taxon>Alphaproteobacteria</taxon>
        <taxon>Rhodobacterales</taxon>
        <taxon>Paracoccaceae</taxon>
        <taxon>Ruixingdingia</taxon>
    </lineage>
</organism>
<gene>
    <name evidence="1" type="ORF">RGD00_13075</name>
</gene>
<dbReference type="InterPro" id="IPR011006">
    <property type="entry name" value="CheY-like_superfamily"/>
</dbReference>
<dbReference type="Gene3D" id="1.10.1740.10">
    <property type="match status" value="1"/>
</dbReference>
<name>A0ABU1FAA3_9RHOB</name>
<accession>A0ABU1FAA3</accession>
<dbReference type="Gene3D" id="3.40.50.2300">
    <property type="match status" value="1"/>
</dbReference>
<reference evidence="1 2" key="1">
    <citation type="submission" date="2023-09" db="EMBL/GenBank/DDBJ databases">
        <title>Xinfangfangia sedmenti sp. nov., isolated the sedment.</title>
        <authorList>
            <person name="Xu L."/>
        </authorList>
    </citation>
    <scope>NUCLEOTIDE SEQUENCE [LARGE SCALE GENOMIC DNA]</scope>
    <source>
        <strain evidence="1 2">LG-4</strain>
    </source>
</reference>
<dbReference type="Proteomes" id="UP001247754">
    <property type="component" value="Unassembled WGS sequence"/>
</dbReference>
<sequence>MNRLAKDAPNGADPYAALAAADAEGMLLARQSLRILVLEDDRLLARHLCEDIRRAGDTVLGPFGTLDDAIQLDLHADAAILDIRVGRELSYPLAERLSRRSLPLLFYTGLCPEALPPHLRHISLHPKPCATAELLADLHWQSRRRASAAMVLALLPRLRVRARELLHDPRSADRLVEATLAAAIPEAAQCPANGLADWLHWRLEREYYLRGRDHMI</sequence>